<protein>
    <recommendedName>
        <fullName evidence="14">CW-type domain-containing protein</fullName>
    </recommendedName>
</protein>
<dbReference type="PANTHER" id="PTHR23336">
    <property type="entry name" value="ZINC FINGER CW-TYPE COILED-COIL DOMAIN PROTEIN 3"/>
    <property type="match status" value="1"/>
</dbReference>
<dbReference type="GO" id="GO:0006281">
    <property type="term" value="P:DNA repair"/>
    <property type="evidence" value="ECO:0007669"/>
    <property type="project" value="UniProtKB-KW"/>
</dbReference>
<dbReference type="GO" id="GO:0031349">
    <property type="term" value="P:positive regulation of defense response"/>
    <property type="evidence" value="ECO:0007669"/>
    <property type="project" value="UniProtKB-ARBA"/>
</dbReference>
<keyword evidence="16" id="KW-1185">Reference proteome</keyword>
<keyword evidence="6" id="KW-0227">DNA damage</keyword>
<dbReference type="GO" id="GO:0005634">
    <property type="term" value="C:nucleus"/>
    <property type="evidence" value="ECO:0007669"/>
    <property type="project" value="UniProtKB-SubCell"/>
</dbReference>
<feature type="domain" description="CW-type" evidence="14">
    <location>
        <begin position="603"/>
        <end position="653"/>
    </location>
</feature>
<evidence type="ECO:0000256" key="3">
    <source>
        <dbReference type="ARBA" id="ARBA00022722"/>
    </source>
</evidence>
<dbReference type="GO" id="GO:0008270">
    <property type="term" value="F:zinc ion binding"/>
    <property type="evidence" value="ECO:0007669"/>
    <property type="project" value="UniProtKB-KW"/>
</dbReference>
<dbReference type="EMBL" id="JAMRDG010000002">
    <property type="protein sequence ID" value="KAJ3690596.1"/>
    <property type="molecule type" value="Genomic_DNA"/>
</dbReference>
<dbReference type="Pfam" id="PF17942">
    <property type="entry name" value="Morc6_S5"/>
    <property type="match status" value="1"/>
</dbReference>
<dbReference type="Pfam" id="PF13589">
    <property type="entry name" value="HATPase_c_3"/>
    <property type="match status" value="1"/>
</dbReference>
<evidence type="ECO:0000256" key="10">
    <source>
        <dbReference type="ARBA" id="ARBA00023158"/>
    </source>
</evidence>
<dbReference type="AlphaFoldDB" id="A0AAD5ZBQ2"/>
<sequence length="751" mass="85318">MGRSQAEKLDKPDAMLNLNEPSKRSPVYVILEKDKKQICRTKPDGLTFHLPTSIWKITIFHPIEQYKQFDFPEFQLNPEPEDTYQKNEWPKFMGYLYDRRKVALVSLDEYDLYIRAADASLKCAVVMYRVMSPRFIPKPPTRIPEPAPNLNVPTPPAYEKIVSGILEGTDDNADYFRKGIASPPLSSGEATNAPEVPCVKKNFSSTHPTYLKTLSQTHAGWIFGAIAELVDNSRDAKSKRLDINIESFYSKKEGKKIHVLSIVDDGHGMSHDEIMTMIAFGHDLPECQQPDRIGRFGIGFKSGSMRLGKDAIVLTQTTTSRSVALLSQSFNEDKSNLEIPVVSYCKHDNYMEFDLSVQSEASAEYNLKAIKDFSPFNEYFLGEKLGLFGQAGTGTQIYIWNLDKWGQNYSLEWDNKEHEGDILIRSKRVRTRLGQICQQVPLDYSLRAYMEVIFLNPRMRIYIQGSLVKTRPLAKSLNKTAVFDDMIMGKPLQLTLGRSKIEWERFNSGIFLYWHGRLIEAYKRVGSHINNSNAEAGRGVVGVIDVTNLMDDDDGNPWVLNSKQGFQDCETYAKLEEWLGKMYDEYWDTKFDTLELKKGSDRYKPDDQWVQCNKCRKWRVLDPDFDTDILPVDWFCFMPPYLGSCEDDEKPVGRGVITISAKRSGYGSENITTEDHCPSPAGPSKHGRRVSAPISKRHSSGSDSSPVTGTSSGTRSISNEDEDFVGTCEIIEEPTRTLKRLRRGLPRGGKY</sequence>
<dbReference type="SUPFAM" id="SSF55874">
    <property type="entry name" value="ATPase domain of HSP90 chaperone/DNA topoisomerase II/histidine kinase"/>
    <property type="match status" value="1"/>
</dbReference>
<dbReference type="InterPro" id="IPR041006">
    <property type="entry name" value="Morc_S5"/>
</dbReference>
<keyword evidence="5" id="KW-0255">Endonuclease</keyword>
<keyword evidence="5" id="KW-0378">Hydrolase</keyword>
<evidence type="ECO:0000256" key="12">
    <source>
        <dbReference type="ARBA" id="ARBA00023242"/>
    </source>
</evidence>
<keyword evidence="3" id="KW-0540">Nuclease</keyword>
<organism evidence="15 16">
    <name type="scientific">Rhynchospora tenuis</name>
    <dbReference type="NCBI Taxonomy" id="198213"/>
    <lineage>
        <taxon>Eukaryota</taxon>
        <taxon>Viridiplantae</taxon>
        <taxon>Streptophyta</taxon>
        <taxon>Embryophyta</taxon>
        <taxon>Tracheophyta</taxon>
        <taxon>Spermatophyta</taxon>
        <taxon>Magnoliopsida</taxon>
        <taxon>Liliopsida</taxon>
        <taxon>Poales</taxon>
        <taxon>Cyperaceae</taxon>
        <taxon>Cyperoideae</taxon>
        <taxon>Rhynchosporeae</taxon>
        <taxon>Rhynchospora</taxon>
    </lineage>
</organism>
<comment type="caution">
    <text evidence="15">The sequence shown here is derived from an EMBL/GenBank/DDBJ whole genome shotgun (WGS) entry which is preliminary data.</text>
</comment>
<keyword evidence="4" id="KW-0479">Metal-binding</keyword>
<accession>A0AAD5ZBQ2</accession>
<dbReference type="GO" id="GO:0004519">
    <property type="term" value="F:endonuclease activity"/>
    <property type="evidence" value="ECO:0007669"/>
    <property type="project" value="UniProtKB-KW"/>
</dbReference>
<feature type="region of interest" description="Disordered" evidence="13">
    <location>
        <begin position="667"/>
        <end position="728"/>
    </location>
</feature>
<evidence type="ECO:0000256" key="8">
    <source>
        <dbReference type="ARBA" id="ARBA00022833"/>
    </source>
</evidence>
<keyword evidence="9" id="KW-0175">Coiled coil</keyword>
<dbReference type="PANTHER" id="PTHR23336:SF11">
    <property type="entry name" value="OS06G0622000 PROTEIN"/>
    <property type="match status" value="1"/>
</dbReference>
<keyword evidence="12" id="KW-0539">Nucleus</keyword>
<evidence type="ECO:0000313" key="15">
    <source>
        <dbReference type="EMBL" id="KAJ3690596.1"/>
    </source>
</evidence>
<reference evidence="15 16" key="1">
    <citation type="journal article" date="2022" name="Cell">
        <title>Repeat-based holocentromeres influence genome architecture and karyotype evolution.</title>
        <authorList>
            <person name="Hofstatter P.G."/>
            <person name="Thangavel G."/>
            <person name="Lux T."/>
            <person name="Neumann P."/>
            <person name="Vondrak T."/>
            <person name="Novak P."/>
            <person name="Zhang M."/>
            <person name="Costa L."/>
            <person name="Castellani M."/>
            <person name="Scott A."/>
            <person name="Toegelov H."/>
            <person name="Fuchs J."/>
            <person name="Mata-Sucre Y."/>
            <person name="Dias Y."/>
            <person name="Vanzela A.L.L."/>
            <person name="Huettel B."/>
            <person name="Almeida C.C.S."/>
            <person name="Simkova H."/>
            <person name="Souza G."/>
            <person name="Pedrosa-Harand A."/>
            <person name="Macas J."/>
            <person name="Mayer K.F.X."/>
            <person name="Houben A."/>
            <person name="Marques A."/>
        </authorList>
    </citation>
    <scope>NUCLEOTIDE SEQUENCE [LARGE SCALE GENOMIC DNA]</scope>
    <source>
        <strain evidence="15">RhyTen1mFocal</strain>
    </source>
</reference>
<evidence type="ECO:0000313" key="16">
    <source>
        <dbReference type="Proteomes" id="UP001210211"/>
    </source>
</evidence>
<feature type="compositionally biased region" description="Polar residues" evidence="13">
    <location>
        <begin position="701"/>
        <end position="717"/>
    </location>
</feature>
<evidence type="ECO:0000256" key="5">
    <source>
        <dbReference type="ARBA" id="ARBA00022759"/>
    </source>
</evidence>
<dbReference type="PROSITE" id="PS51050">
    <property type="entry name" value="ZF_CW"/>
    <property type="match status" value="1"/>
</dbReference>
<keyword evidence="8" id="KW-0862">Zinc</keyword>
<dbReference type="InterPro" id="IPR045261">
    <property type="entry name" value="MORC_ATPase"/>
</dbReference>
<feature type="compositionally biased region" description="Basic residues" evidence="13">
    <location>
        <begin position="685"/>
        <end position="699"/>
    </location>
</feature>
<dbReference type="Gene3D" id="3.30.40.100">
    <property type="match status" value="1"/>
</dbReference>
<comment type="similarity">
    <text evidence="2">Belongs to the MORC ATPase protein family.</text>
</comment>
<evidence type="ECO:0000256" key="1">
    <source>
        <dbReference type="ARBA" id="ARBA00004123"/>
    </source>
</evidence>
<dbReference type="Gene3D" id="3.30.565.10">
    <property type="entry name" value="Histidine kinase-like ATPase, C-terminal domain"/>
    <property type="match status" value="1"/>
</dbReference>
<evidence type="ECO:0000256" key="4">
    <source>
        <dbReference type="ARBA" id="ARBA00022723"/>
    </source>
</evidence>
<evidence type="ECO:0000256" key="11">
    <source>
        <dbReference type="ARBA" id="ARBA00023204"/>
    </source>
</evidence>
<dbReference type="InterPro" id="IPR011124">
    <property type="entry name" value="Znf_CW"/>
</dbReference>
<name>A0AAD5ZBQ2_9POAL</name>
<dbReference type="InterPro" id="IPR036890">
    <property type="entry name" value="HATPase_C_sf"/>
</dbReference>
<gene>
    <name evidence="15" type="ORF">LUZ61_019760</name>
</gene>
<dbReference type="GO" id="GO:0016887">
    <property type="term" value="F:ATP hydrolysis activity"/>
    <property type="evidence" value="ECO:0007669"/>
    <property type="project" value="InterPro"/>
</dbReference>
<evidence type="ECO:0000256" key="7">
    <source>
        <dbReference type="ARBA" id="ARBA00022771"/>
    </source>
</evidence>
<dbReference type="Proteomes" id="UP001210211">
    <property type="component" value="Unassembled WGS sequence"/>
</dbReference>
<evidence type="ECO:0000256" key="6">
    <source>
        <dbReference type="ARBA" id="ARBA00022763"/>
    </source>
</evidence>
<keyword evidence="7" id="KW-0863">Zinc-finger</keyword>
<comment type="subcellular location">
    <subcellularLocation>
        <location evidence="1">Nucleus</location>
    </subcellularLocation>
</comment>
<dbReference type="GO" id="GO:0031047">
    <property type="term" value="P:regulatory ncRNA-mediated gene silencing"/>
    <property type="evidence" value="ECO:0007669"/>
    <property type="project" value="UniProtKB-KW"/>
</dbReference>
<evidence type="ECO:0000259" key="14">
    <source>
        <dbReference type="PROSITE" id="PS51050"/>
    </source>
</evidence>
<keyword evidence="10" id="KW-0943">RNA-mediated gene silencing</keyword>
<evidence type="ECO:0000256" key="13">
    <source>
        <dbReference type="SAM" id="MobiDB-lite"/>
    </source>
</evidence>
<dbReference type="Pfam" id="PF07496">
    <property type="entry name" value="zf-CW"/>
    <property type="match status" value="1"/>
</dbReference>
<proteinExistence type="inferred from homology"/>
<evidence type="ECO:0000256" key="9">
    <source>
        <dbReference type="ARBA" id="ARBA00023054"/>
    </source>
</evidence>
<evidence type="ECO:0000256" key="2">
    <source>
        <dbReference type="ARBA" id="ARBA00007845"/>
    </source>
</evidence>
<keyword evidence="11" id="KW-0234">DNA repair</keyword>